<keyword evidence="2" id="KW-1185">Reference proteome</keyword>
<proteinExistence type="predicted"/>
<dbReference type="RefSeq" id="WP_373654043.1">
    <property type="nucleotide sequence ID" value="NZ_JBGUAW010000001.1"/>
</dbReference>
<dbReference type="InterPro" id="IPR037171">
    <property type="entry name" value="NagB/RpiA_transferase-like"/>
</dbReference>
<dbReference type="InterPro" id="IPR024185">
    <property type="entry name" value="FTHF_cligase-like_sf"/>
</dbReference>
<comment type="caution">
    <text evidence="1">The sequence shown here is derived from an EMBL/GenBank/DDBJ whole genome shotgun (WGS) entry which is preliminary data.</text>
</comment>
<sequence length="241" mass="26044">MQTYPTKDAARQAVWDDLQGNRAARFPYPPHGRIPNFAGAEEAAFRLLEHPLFSRVNVIKANPDAPQRPLRQGALERGITVYMPTPRLRGGFHRLDPARIPPEHRKAAASLSRGTHWAEAIPLKSLDTSIDLVVTGSVAVTASGKRCGKGHGFGDIEYAILRELGHPAIPVVTTVHPLQVVGDFPAEPLDLPVSLITTPEGTIGVSNPPPAPSGLDWASLPEGALEEMPVLLELREQGINK</sequence>
<evidence type="ECO:0000313" key="2">
    <source>
        <dbReference type="Proteomes" id="UP001575181"/>
    </source>
</evidence>
<dbReference type="EMBL" id="JBGUAW010000001">
    <property type="protein sequence ID" value="MFA9459251.1"/>
    <property type="molecule type" value="Genomic_DNA"/>
</dbReference>
<dbReference type="Proteomes" id="UP001575181">
    <property type="component" value="Unassembled WGS sequence"/>
</dbReference>
<protein>
    <submittedName>
        <fullName evidence="1">5-formyltetrahydrofolate cyclo-ligase</fullName>
    </submittedName>
</protein>
<dbReference type="Gene3D" id="3.40.50.10420">
    <property type="entry name" value="NagB/RpiA/CoA transferase-like"/>
    <property type="match status" value="1"/>
</dbReference>
<dbReference type="PANTHER" id="PTHR13017">
    <property type="entry name" value="5-FORMYLTETRAHYDROFOLATE CYCLO-LIGASE-RELATED"/>
    <property type="match status" value="1"/>
</dbReference>
<evidence type="ECO:0000313" key="1">
    <source>
        <dbReference type="EMBL" id="MFA9459251.1"/>
    </source>
</evidence>
<organism evidence="1 2">
    <name type="scientific">Thiohalorhabdus methylotrophus</name>
    <dbReference type="NCBI Taxonomy" id="3242694"/>
    <lineage>
        <taxon>Bacteria</taxon>
        <taxon>Pseudomonadati</taxon>
        <taxon>Pseudomonadota</taxon>
        <taxon>Gammaproteobacteria</taxon>
        <taxon>Thiohalorhabdales</taxon>
        <taxon>Thiohalorhabdaceae</taxon>
        <taxon>Thiohalorhabdus</taxon>
    </lineage>
</organism>
<dbReference type="SUPFAM" id="SSF100950">
    <property type="entry name" value="NagB/RpiA/CoA transferase-like"/>
    <property type="match status" value="1"/>
</dbReference>
<name>A0ABV4TRT9_9GAMM</name>
<dbReference type="InterPro" id="IPR002698">
    <property type="entry name" value="FTHF_cligase"/>
</dbReference>
<accession>A0ABV4TRT9</accession>
<gene>
    <name evidence="1" type="ORF">ACERLL_00230</name>
</gene>
<reference evidence="1 2" key="1">
    <citation type="submission" date="2024-08" db="EMBL/GenBank/DDBJ databases">
        <title>Whole-genome sequencing of halo(alkali)philic microorganisms from hypersaline lakes.</title>
        <authorList>
            <person name="Sorokin D.Y."/>
            <person name="Merkel A.Y."/>
            <person name="Messina E."/>
            <person name="Yakimov M."/>
        </authorList>
    </citation>
    <scope>NUCLEOTIDE SEQUENCE [LARGE SCALE GENOMIC DNA]</scope>
    <source>
        <strain evidence="1 2">Cl-TMA</strain>
    </source>
</reference>
<dbReference type="PANTHER" id="PTHR13017:SF0">
    <property type="entry name" value="METHENYLTETRAHYDROFOLATE SYNTHASE DOMAIN-CONTAINING PROTEIN"/>
    <property type="match status" value="1"/>
</dbReference>
<dbReference type="Pfam" id="PF01812">
    <property type="entry name" value="5-FTHF_cyc-lig"/>
    <property type="match status" value="1"/>
</dbReference>